<reference evidence="2" key="1">
    <citation type="submission" date="2021-01" db="EMBL/GenBank/DDBJ databases">
        <title>Modified the classification status of verrucomicrobia.</title>
        <authorList>
            <person name="Feng X."/>
        </authorList>
    </citation>
    <scope>NUCLEOTIDE SEQUENCE</scope>
    <source>
        <strain evidence="2">KCTC 13126</strain>
    </source>
</reference>
<dbReference type="AlphaFoldDB" id="A0A934S0K0"/>
<feature type="transmembrane region" description="Helical" evidence="1">
    <location>
        <begin position="37"/>
        <end position="57"/>
    </location>
</feature>
<accession>A0A934S0K0</accession>
<comment type="caution">
    <text evidence="2">The sequence shown here is derived from an EMBL/GenBank/DDBJ whole genome shotgun (WGS) entry which is preliminary data.</text>
</comment>
<evidence type="ECO:0008006" key="4">
    <source>
        <dbReference type="Google" id="ProtNLM"/>
    </source>
</evidence>
<dbReference type="RefSeq" id="WP_200357917.1">
    <property type="nucleotide sequence ID" value="NZ_JAENIL010000055.1"/>
</dbReference>
<gene>
    <name evidence="2" type="ORF">JIN87_22650</name>
</gene>
<evidence type="ECO:0000313" key="2">
    <source>
        <dbReference type="EMBL" id="MBK1879703.1"/>
    </source>
</evidence>
<evidence type="ECO:0000256" key="1">
    <source>
        <dbReference type="SAM" id="Phobius"/>
    </source>
</evidence>
<name>A0A934S0K0_9BACT</name>
<dbReference type="EMBL" id="JAENIL010000055">
    <property type="protein sequence ID" value="MBK1879703.1"/>
    <property type="molecule type" value="Genomic_DNA"/>
</dbReference>
<keyword evidence="1" id="KW-1133">Transmembrane helix</keyword>
<sequence>MKHYVNISLLFAFAILIASAVLRFTEAFSIITTRVHIVFGLMILLLVGLHLSSRFNYLARAIVYPRRKADRAPTRAKLLALPVLSCGYLLFACFLNWWPVPQLISLGYEARHRAIIFRPEEGTAIRPIDNGIQLKRQGQNDISLSIEVEWGPAFDPSARFPAPFNNARPQIAIWAESSAGALIETFFVSEESAFTENLDWAGTEKRRVDILPVWRRQFTFVSGVDPDGKVDAYSGATPEHSFSVDNYIGDDPKGFYLSVEVNAPNDPNKYYHSNQAPENDGYSLPGVGQPSLYYSAFIDPEDPKDYYLMEYVGHGGTNNQDGDLNYDSKHITSAHDLIEKILVNVRRK</sequence>
<feature type="transmembrane region" description="Helical" evidence="1">
    <location>
        <begin position="78"/>
        <end position="98"/>
    </location>
</feature>
<keyword evidence="3" id="KW-1185">Reference proteome</keyword>
<organism evidence="2 3">
    <name type="scientific">Pelagicoccus mobilis</name>
    <dbReference type="NCBI Taxonomy" id="415221"/>
    <lineage>
        <taxon>Bacteria</taxon>
        <taxon>Pseudomonadati</taxon>
        <taxon>Verrucomicrobiota</taxon>
        <taxon>Opitutia</taxon>
        <taxon>Puniceicoccales</taxon>
        <taxon>Pelagicoccaceae</taxon>
        <taxon>Pelagicoccus</taxon>
    </lineage>
</organism>
<keyword evidence="1" id="KW-0472">Membrane</keyword>
<proteinExistence type="predicted"/>
<dbReference type="Proteomes" id="UP000617628">
    <property type="component" value="Unassembled WGS sequence"/>
</dbReference>
<protein>
    <recommendedName>
        <fullName evidence="4">DUF4405 domain-containing protein</fullName>
    </recommendedName>
</protein>
<evidence type="ECO:0000313" key="3">
    <source>
        <dbReference type="Proteomes" id="UP000617628"/>
    </source>
</evidence>
<keyword evidence="1" id="KW-0812">Transmembrane</keyword>